<accession>A0A128EDI0</accession>
<comment type="similarity">
    <text evidence="1 7 8">Belongs to the ferrochelatase family.</text>
</comment>
<dbReference type="RefSeq" id="WP_075540074.1">
    <property type="nucleotide sequence ID" value="NZ_CP053844.1"/>
</dbReference>
<evidence type="ECO:0000256" key="6">
    <source>
        <dbReference type="ARBA" id="ARBA00024536"/>
    </source>
</evidence>
<evidence type="ECO:0000256" key="2">
    <source>
        <dbReference type="ARBA" id="ARBA00023004"/>
    </source>
</evidence>
<dbReference type="GO" id="GO:0046872">
    <property type="term" value="F:metal ion binding"/>
    <property type="evidence" value="ECO:0007669"/>
    <property type="project" value="UniProtKB-KW"/>
</dbReference>
<comment type="catalytic activity">
    <reaction evidence="7 8">
        <text>heme b + 2 H(+) = protoporphyrin IX + Fe(2+)</text>
        <dbReference type="Rhea" id="RHEA:22584"/>
        <dbReference type="ChEBI" id="CHEBI:15378"/>
        <dbReference type="ChEBI" id="CHEBI:29033"/>
        <dbReference type="ChEBI" id="CHEBI:57306"/>
        <dbReference type="ChEBI" id="CHEBI:60344"/>
        <dbReference type="EC" id="4.98.1.1"/>
    </reaction>
</comment>
<evidence type="ECO:0000256" key="1">
    <source>
        <dbReference type="ARBA" id="ARBA00007718"/>
    </source>
</evidence>
<comment type="pathway">
    <text evidence="7 8">Porphyrin-containing compound metabolism; protoheme biosynthesis; protoheme from protoporphyrin-IX: step 1/1.</text>
</comment>
<keyword evidence="2 7" id="KW-0408">Iron</keyword>
<comment type="catalytic activity">
    <reaction evidence="6">
        <text>Fe-coproporphyrin III + 2 H(+) = coproporphyrin III + Fe(2+)</text>
        <dbReference type="Rhea" id="RHEA:49572"/>
        <dbReference type="ChEBI" id="CHEBI:15378"/>
        <dbReference type="ChEBI" id="CHEBI:29033"/>
        <dbReference type="ChEBI" id="CHEBI:68438"/>
        <dbReference type="ChEBI" id="CHEBI:131725"/>
        <dbReference type="EC" id="4.99.1.9"/>
    </reaction>
    <physiologicalReaction direction="right-to-left" evidence="6">
        <dbReference type="Rhea" id="RHEA:49574"/>
    </physiologicalReaction>
</comment>
<evidence type="ECO:0000256" key="7">
    <source>
        <dbReference type="HAMAP-Rule" id="MF_00323"/>
    </source>
</evidence>
<keyword evidence="3 7" id="KW-0350">Heme biosynthesis</keyword>
<dbReference type="Proteomes" id="UP000069632">
    <property type="component" value="Unassembled WGS sequence"/>
</dbReference>
<evidence type="ECO:0000256" key="3">
    <source>
        <dbReference type="ARBA" id="ARBA00023133"/>
    </source>
</evidence>
<dbReference type="OrthoDB" id="9809741at2"/>
<evidence type="ECO:0000313" key="9">
    <source>
        <dbReference type="EMBL" id="CZE47015.1"/>
    </source>
</evidence>
<dbReference type="PROSITE" id="PS00534">
    <property type="entry name" value="FERROCHELATASE"/>
    <property type="match status" value="1"/>
</dbReference>
<dbReference type="Gene3D" id="3.40.50.1400">
    <property type="match status" value="2"/>
</dbReference>
<evidence type="ECO:0000256" key="8">
    <source>
        <dbReference type="RuleBase" id="RU000607"/>
    </source>
</evidence>
<reference evidence="9 10" key="1">
    <citation type="submission" date="2016-02" db="EMBL/GenBank/DDBJ databases">
        <authorList>
            <consortium name="Pathogen Informatics"/>
        </authorList>
    </citation>
    <scope>NUCLEOTIDE SEQUENCE [LARGE SCALE GENOMIC DNA]</scope>
    <source>
        <strain evidence="9 10">RC20</strain>
    </source>
</reference>
<sequence length="312" mass="35681">MKKALILLNMGGPNNLDEVSVFLKNMFNDPYILTIKNSFFRSILANLITKFRVKAATQNYKAIGGKSPIVDITDSLVKKLRKEVGFDVDYAMNYTPPFSKDVFKKYESYDEIVLFPLYPHHSTTTVISSLDDAKKAIKELGISAKIYEIPTFFENKIYNNIIINSIKNSISGLNNDEISNTTLIFSAHSLPQKIINRGDMYENDIENHVDILSDLLEKENLNFKEIKLAYQSRLGPVQWLGPNLSEVLPTLENKRALIYPISFCVDNSETDFELSIEYNHIAKKNNFEFYGVVKCPNDSDEFVEFIKEISKI</sequence>
<organism evidence="9 10">
    <name type="scientific">Campylobacter geochelonis</name>
    <dbReference type="NCBI Taxonomy" id="1780362"/>
    <lineage>
        <taxon>Bacteria</taxon>
        <taxon>Pseudomonadati</taxon>
        <taxon>Campylobacterota</taxon>
        <taxon>Epsilonproteobacteria</taxon>
        <taxon>Campylobacterales</taxon>
        <taxon>Campylobacteraceae</taxon>
        <taxon>Campylobacter</taxon>
    </lineage>
</organism>
<feature type="binding site" evidence="7">
    <location>
        <position position="188"/>
    </location>
    <ligand>
        <name>Fe(2+)</name>
        <dbReference type="ChEBI" id="CHEBI:29033"/>
    </ligand>
</feature>
<dbReference type="InterPro" id="IPR033659">
    <property type="entry name" value="Ferrochelatase_N"/>
</dbReference>
<dbReference type="InterPro" id="IPR001015">
    <property type="entry name" value="Ferrochelatase"/>
</dbReference>
<dbReference type="SUPFAM" id="SSF53800">
    <property type="entry name" value="Chelatase"/>
    <property type="match status" value="1"/>
</dbReference>
<keyword evidence="7 8" id="KW-0963">Cytoplasm</keyword>
<dbReference type="InterPro" id="IPR019772">
    <property type="entry name" value="Ferrochelatase_AS"/>
</dbReference>
<dbReference type="EMBL" id="FIZP01000002">
    <property type="protein sequence ID" value="CZE47015.1"/>
    <property type="molecule type" value="Genomic_DNA"/>
</dbReference>
<evidence type="ECO:0000256" key="5">
    <source>
        <dbReference type="ARBA" id="ARBA00023244"/>
    </source>
</evidence>
<dbReference type="PANTHER" id="PTHR11108">
    <property type="entry name" value="FERROCHELATASE"/>
    <property type="match status" value="1"/>
</dbReference>
<dbReference type="AlphaFoldDB" id="A0A128EDI0"/>
<evidence type="ECO:0000313" key="10">
    <source>
        <dbReference type="Proteomes" id="UP000069632"/>
    </source>
</evidence>
<dbReference type="CDD" id="cd03411">
    <property type="entry name" value="Ferrochelatase_N"/>
    <property type="match status" value="1"/>
</dbReference>
<keyword evidence="5 7" id="KW-0627">Porphyrin biosynthesis</keyword>
<dbReference type="NCBIfam" id="TIGR00109">
    <property type="entry name" value="hemH"/>
    <property type="match status" value="1"/>
</dbReference>
<keyword evidence="7" id="KW-0479">Metal-binding</keyword>
<gene>
    <name evidence="7 9" type="primary">hemH</name>
    <name evidence="9" type="ORF">ERS672216_00672</name>
</gene>
<dbReference type="CDD" id="cd00419">
    <property type="entry name" value="Ferrochelatase_C"/>
    <property type="match status" value="1"/>
</dbReference>
<dbReference type="UniPathway" id="UPA00252">
    <property type="reaction ID" value="UER00325"/>
</dbReference>
<protein>
    <recommendedName>
        <fullName evidence="7 8">Ferrochelatase</fullName>
        <ecNumber evidence="7 8">4.98.1.1</ecNumber>
    </recommendedName>
    <alternativeName>
        <fullName evidence="7">Heme synthase</fullName>
    </alternativeName>
    <alternativeName>
        <fullName evidence="7">Protoheme ferro-lyase</fullName>
    </alternativeName>
</protein>
<feature type="binding site" evidence="7">
    <location>
        <position position="269"/>
    </location>
    <ligand>
        <name>Fe(2+)</name>
        <dbReference type="ChEBI" id="CHEBI:29033"/>
    </ligand>
</feature>
<keyword evidence="4 7" id="KW-0456">Lyase</keyword>
<comment type="subcellular location">
    <subcellularLocation>
        <location evidence="7 8">Cytoplasm</location>
    </subcellularLocation>
</comment>
<dbReference type="InterPro" id="IPR033644">
    <property type="entry name" value="Ferrochelatase_C"/>
</dbReference>
<evidence type="ECO:0000256" key="4">
    <source>
        <dbReference type="ARBA" id="ARBA00023239"/>
    </source>
</evidence>
<proteinExistence type="inferred from homology"/>
<dbReference type="GO" id="GO:0004325">
    <property type="term" value="F:ferrochelatase activity"/>
    <property type="evidence" value="ECO:0007669"/>
    <property type="project" value="UniProtKB-UniRule"/>
</dbReference>
<dbReference type="GO" id="GO:0006783">
    <property type="term" value="P:heme biosynthetic process"/>
    <property type="evidence" value="ECO:0007669"/>
    <property type="project" value="UniProtKB-UniRule"/>
</dbReference>
<name>A0A128EDI0_9BACT</name>
<comment type="function">
    <text evidence="7 8">Catalyzes the ferrous insertion into protoporphyrin IX.</text>
</comment>
<dbReference type="PANTHER" id="PTHR11108:SF1">
    <property type="entry name" value="FERROCHELATASE, MITOCHONDRIAL"/>
    <property type="match status" value="1"/>
</dbReference>
<dbReference type="GO" id="GO:0005737">
    <property type="term" value="C:cytoplasm"/>
    <property type="evidence" value="ECO:0007669"/>
    <property type="project" value="UniProtKB-SubCell"/>
</dbReference>
<dbReference type="Pfam" id="PF00762">
    <property type="entry name" value="Ferrochelatase"/>
    <property type="match status" value="1"/>
</dbReference>
<dbReference type="EC" id="4.98.1.1" evidence="7 8"/>
<dbReference type="HAMAP" id="MF_00323">
    <property type="entry name" value="Ferrochelatase"/>
    <property type="match status" value="1"/>
</dbReference>
<keyword evidence="10" id="KW-1185">Reference proteome</keyword>